<accession>A0A0F9HCJ1</accession>
<dbReference type="EMBL" id="LAZR01025158">
    <property type="protein sequence ID" value="KKL72807.1"/>
    <property type="molecule type" value="Genomic_DNA"/>
</dbReference>
<dbReference type="AlphaFoldDB" id="A0A0F9HCJ1"/>
<evidence type="ECO:0000313" key="1">
    <source>
        <dbReference type="EMBL" id="KKL72807.1"/>
    </source>
</evidence>
<organism evidence="1">
    <name type="scientific">marine sediment metagenome</name>
    <dbReference type="NCBI Taxonomy" id="412755"/>
    <lineage>
        <taxon>unclassified sequences</taxon>
        <taxon>metagenomes</taxon>
        <taxon>ecological metagenomes</taxon>
    </lineage>
</organism>
<reference evidence="1" key="1">
    <citation type="journal article" date="2015" name="Nature">
        <title>Complex archaea that bridge the gap between prokaryotes and eukaryotes.</title>
        <authorList>
            <person name="Spang A."/>
            <person name="Saw J.H."/>
            <person name="Jorgensen S.L."/>
            <person name="Zaremba-Niedzwiedzka K."/>
            <person name="Martijn J."/>
            <person name="Lind A.E."/>
            <person name="van Eijk R."/>
            <person name="Schleper C."/>
            <person name="Guy L."/>
            <person name="Ettema T.J."/>
        </authorList>
    </citation>
    <scope>NUCLEOTIDE SEQUENCE</scope>
</reference>
<sequence>MKKTDTKSETDPRNIELWLETKPNVTKTLATVLIWAYQENDAITTIDHVRKADVFKYRGVGDKAWEKFEMLRGYPDPEIIPERKILQFDHLKQFEMEAVNRCMADLYEYYNTCATPENWKNFRIFQELITTKNR</sequence>
<comment type="caution">
    <text evidence="1">The sequence shown here is derived from an EMBL/GenBank/DDBJ whole genome shotgun (WGS) entry which is preliminary data.</text>
</comment>
<protein>
    <submittedName>
        <fullName evidence="1">Uncharacterized protein</fullName>
    </submittedName>
</protein>
<name>A0A0F9HCJ1_9ZZZZ</name>
<gene>
    <name evidence="1" type="ORF">LCGC14_2081240</name>
</gene>
<proteinExistence type="predicted"/>